<comment type="function">
    <text evidence="6">Catalyzes the dehydration of the S-form of NAD(P)HX at the expense of ADP, which is converted to AMP. Together with NAD(P)HX epimerase, which catalyzes the epimerization of the S- and R-forms, the enzyme allows the repair of both epimers of NAD(P)HX, a damaged form of NAD(P)H that is a result of enzymatic or heat-dependent hydration.</text>
</comment>
<dbReference type="GO" id="GO:0046496">
    <property type="term" value="P:nicotinamide nucleotide metabolic process"/>
    <property type="evidence" value="ECO:0007669"/>
    <property type="project" value="UniProtKB-UniRule"/>
</dbReference>
<keyword evidence="1 6" id="KW-0547">Nucleotide-binding</keyword>
<feature type="binding site" evidence="6">
    <location>
        <position position="40"/>
    </location>
    <ligand>
        <name>(6S)-NADPHX</name>
        <dbReference type="ChEBI" id="CHEBI:64076"/>
    </ligand>
</feature>
<proteinExistence type="inferred from homology"/>
<feature type="binding site" evidence="6">
    <location>
        <position position="218"/>
    </location>
    <ligand>
        <name>(6S)-NADPHX</name>
        <dbReference type="ChEBI" id="CHEBI:64076"/>
    </ligand>
</feature>
<evidence type="ECO:0000313" key="8">
    <source>
        <dbReference type="EMBL" id="BDR58499.1"/>
    </source>
</evidence>
<dbReference type="GO" id="GO:0005524">
    <property type="term" value="F:ATP binding"/>
    <property type="evidence" value="ECO:0007669"/>
    <property type="project" value="UniProtKB-KW"/>
</dbReference>
<dbReference type="GO" id="GO:0052856">
    <property type="term" value="F:NAD(P)HX epimerase activity"/>
    <property type="evidence" value="ECO:0007669"/>
    <property type="project" value="TreeGrafter"/>
</dbReference>
<dbReference type="RefSeq" id="WP_317636398.1">
    <property type="nucleotide sequence ID" value="NZ_AP026802.1"/>
</dbReference>
<evidence type="ECO:0000256" key="5">
    <source>
        <dbReference type="ARBA" id="ARBA00023239"/>
    </source>
</evidence>
<dbReference type="Gene3D" id="3.40.1190.20">
    <property type="match status" value="1"/>
</dbReference>
<evidence type="ECO:0000259" key="7">
    <source>
        <dbReference type="PROSITE" id="PS51383"/>
    </source>
</evidence>
<dbReference type="Proteomes" id="UP001321861">
    <property type="component" value="Chromosome"/>
</dbReference>
<evidence type="ECO:0000256" key="2">
    <source>
        <dbReference type="ARBA" id="ARBA00022840"/>
    </source>
</evidence>
<dbReference type="EMBL" id="AP026802">
    <property type="protein sequence ID" value="BDR58499.1"/>
    <property type="molecule type" value="Genomic_DNA"/>
</dbReference>
<dbReference type="GO" id="GO:0052855">
    <property type="term" value="F:ADP-dependent NAD(P)H-hydrate dehydratase activity"/>
    <property type="evidence" value="ECO:0007669"/>
    <property type="project" value="UniProtKB-UniRule"/>
</dbReference>
<dbReference type="Pfam" id="PF01256">
    <property type="entry name" value="Carb_kinase"/>
    <property type="match status" value="1"/>
</dbReference>
<dbReference type="CDD" id="cd01171">
    <property type="entry name" value="YXKO-related"/>
    <property type="match status" value="1"/>
</dbReference>
<feature type="binding site" evidence="6">
    <location>
        <position position="152"/>
    </location>
    <ligand>
        <name>(6S)-NADPHX</name>
        <dbReference type="ChEBI" id="CHEBI:64076"/>
    </ligand>
</feature>
<organism evidence="8 9">
    <name type="scientific">Xylocopilactobacillus apicola</name>
    <dbReference type="NCBI Taxonomy" id="2932184"/>
    <lineage>
        <taxon>Bacteria</taxon>
        <taxon>Bacillati</taxon>
        <taxon>Bacillota</taxon>
        <taxon>Bacilli</taxon>
        <taxon>Lactobacillales</taxon>
        <taxon>Lactobacillaceae</taxon>
        <taxon>Xylocopilactobacillus</taxon>
    </lineage>
</organism>
<evidence type="ECO:0000256" key="1">
    <source>
        <dbReference type="ARBA" id="ARBA00022741"/>
    </source>
</evidence>
<dbReference type="PROSITE" id="PS01050">
    <property type="entry name" value="YJEF_C_2"/>
    <property type="match status" value="1"/>
</dbReference>
<dbReference type="NCBIfam" id="TIGR00196">
    <property type="entry name" value="yjeF_cterm"/>
    <property type="match status" value="1"/>
</dbReference>
<sequence length="277" mass="29842">MKQIAKEILHQVIKPRNPDTHKYNYGRVLFIGGNQHYGGAAIMSAQAAVNSGAGLVTVACDPINLSSLHSVVPEAVFQDYNDQKSLETIFLKSDVISIGSGLGTEAKSLSLLKMAFELVDHSQILIIDGSAFSLLADNQLNLPPASLILTPHQGEWQRYSGLQIDDQSSENNQKVLSSLSHDPATLVLKKHRTEIYYGNMVWQNTSGNASMATAGMGDTLAGMIAGFVAQFSNHVEAVLAAVYLHGSIGDKLAQKQYVTTPSEIVKQISAEMKSSSI</sequence>
<dbReference type="InterPro" id="IPR000631">
    <property type="entry name" value="CARKD"/>
</dbReference>
<protein>
    <recommendedName>
        <fullName evidence="6">ADP-dependent (S)-NAD(P)H-hydrate dehydratase</fullName>
        <ecNumber evidence="6">4.2.1.136</ecNumber>
    </recommendedName>
    <alternativeName>
        <fullName evidence="6">ADP-dependent NAD(P)HX dehydratase</fullName>
    </alternativeName>
</protein>
<comment type="catalytic activity">
    <reaction evidence="6">
        <text>(6S)-NADPHX + ADP = AMP + phosphate + NADPH + H(+)</text>
        <dbReference type="Rhea" id="RHEA:32235"/>
        <dbReference type="ChEBI" id="CHEBI:15378"/>
        <dbReference type="ChEBI" id="CHEBI:43474"/>
        <dbReference type="ChEBI" id="CHEBI:57783"/>
        <dbReference type="ChEBI" id="CHEBI:64076"/>
        <dbReference type="ChEBI" id="CHEBI:456215"/>
        <dbReference type="ChEBI" id="CHEBI:456216"/>
        <dbReference type="EC" id="4.2.1.136"/>
    </reaction>
</comment>
<keyword evidence="9" id="KW-1185">Reference proteome</keyword>
<gene>
    <name evidence="6 8" type="primary">nnrD</name>
    <name evidence="8" type="ORF">XA3_09400</name>
</gene>
<keyword evidence="2 6" id="KW-0067">ATP-binding</keyword>
<evidence type="ECO:0000256" key="6">
    <source>
        <dbReference type="HAMAP-Rule" id="MF_01965"/>
    </source>
</evidence>
<comment type="cofactor">
    <cofactor evidence="6">
        <name>Mg(2+)</name>
        <dbReference type="ChEBI" id="CHEBI:18420"/>
    </cofactor>
</comment>
<dbReference type="InterPro" id="IPR017953">
    <property type="entry name" value="Carbohydrate_kinase_pred_CS"/>
</dbReference>
<dbReference type="InterPro" id="IPR029056">
    <property type="entry name" value="Ribokinase-like"/>
</dbReference>
<accession>A0AAU9CWZ5</accession>
<comment type="subunit">
    <text evidence="6">Homotetramer.</text>
</comment>
<keyword evidence="4 6" id="KW-0520">NAD</keyword>
<dbReference type="PROSITE" id="PS51383">
    <property type="entry name" value="YJEF_C_3"/>
    <property type="match status" value="1"/>
</dbReference>
<dbReference type="KEGG" id="xap:XA3_09400"/>
<keyword evidence="5 6" id="KW-0456">Lyase</keyword>
<dbReference type="AlphaFoldDB" id="A0AAU9CWZ5"/>
<dbReference type="HAMAP" id="MF_01965">
    <property type="entry name" value="NADHX_dehydratase"/>
    <property type="match status" value="1"/>
</dbReference>
<feature type="binding site" evidence="6">
    <location>
        <position position="217"/>
    </location>
    <ligand>
        <name>AMP</name>
        <dbReference type="ChEBI" id="CHEBI:456215"/>
    </ligand>
</feature>
<feature type="domain" description="YjeF C-terminal" evidence="7">
    <location>
        <begin position="5"/>
        <end position="275"/>
    </location>
</feature>
<keyword evidence="3 6" id="KW-0521">NADP</keyword>
<comment type="similarity">
    <text evidence="6">Belongs to the NnrD/CARKD family.</text>
</comment>
<evidence type="ECO:0000256" key="3">
    <source>
        <dbReference type="ARBA" id="ARBA00022857"/>
    </source>
</evidence>
<dbReference type="SUPFAM" id="SSF53613">
    <property type="entry name" value="Ribokinase-like"/>
    <property type="match status" value="1"/>
</dbReference>
<feature type="binding site" evidence="6">
    <location>
        <begin position="189"/>
        <end position="193"/>
    </location>
    <ligand>
        <name>AMP</name>
        <dbReference type="ChEBI" id="CHEBI:456215"/>
    </ligand>
</feature>
<feature type="binding site" evidence="6">
    <location>
        <position position="101"/>
    </location>
    <ligand>
        <name>(6S)-NADPHX</name>
        <dbReference type="ChEBI" id="CHEBI:64076"/>
    </ligand>
</feature>
<dbReference type="PANTHER" id="PTHR12592:SF0">
    <property type="entry name" value="ATP-DEPENDENT (S)-NAD(P)H-HYDRATE DEHYDRATASE"/>
    <property type="match status" value="1"/>
</dbReference>
<name>A0AAU9CWZ5_9LACO</name>
<reference evidence="8 9" key="1">
    <citation type="journal article" date="2023" name="Microbiol. Spectr.">
        <title>Symbiosis of Carpenter Bees with Uncharacterized Lactic Acid Bacteria Showing NAD Auxotrophy.</title>
        <authorList>
            <person name="Kawasaki S."/>
            <person name="Ozawa K."/>
            <person name="Mori T."/>
            <person name="Yamamoto A."/>
            <person name="Ito M."/>
            <person name="Ohkuma M."/>
            <person name="Sakamoto M."/>
            <person name="Matsutani M."/>
        </authorList>
    </citation>
    <scope>NUCLEOTIDE SEQUENCE [LARGE SCALE GENOMIC DNA]</scope>
    <source>
        <strain evidence="8 9">XA3</strain>
    </source>
</reference>
<dbReference type="GO" id="GO:0110051">
    <property type="term" value="P:metabolite repair"/>
    <property type="evidence" value="ECO:0007669"/>
    <property type="project" value="TreeGrafter"/>
</dbReference>
<comment type="catalytic activity">
    <reaction evidence="6">
        <text>(6S)-NADHX + ADP = AMP + phosphate + NADH + H(+)</text>
        <dbReference type="Rhea" id="RHEA:32223"/>
        <dbReference type="ChEBI" id="CHEBI:15378"/>
        <dbReference type="ChEBI" id="CHEBI:43474"/>
        <dbReference type="ChEBI" id="CHEBI:57945"/>
        <dbReference type="ChEBI" id="CHEBI:64074"/>
        <dbReference type="ChEBI" id="CHEBI:456215"/>
        <dbReference type="ChEBI" id="CHEBI:456216"/>
        <dbReference type="EC" id="4.2.1.136"/>
    </reaction>
</comment>
<dbReference type="PANTHER" id="PTHR12592">
    <property type="entry name" value="ATP-DEPENDENT (S)-NAD(P)H-HYDRATE DEHYDRATASE FAMILY MEMBER"/>
    <property type="match status" value="1"/>
</dbReference>
<dbReference type="EC" id="4.2.1.136" evidence="6"/>
<evidence type="ECO:0000313" key="9">
    <source>
        <dbReference type="Proteomes" id="UP001321861"/>
    </source>
</evidence>
<evidence type="ECO:0000256" key="4">
    <source>
        <dbReference type="ARBA" id="ARBA00023027"/>
    </source>
</evidence>